<reference evidence="1 2" key="1">
    <citation type="journal article" date="2018" name="Environ. Microbiol.">
        <title>Isolation and genomic characterization of Novimethylophilus kurashikiensis gen. nov. sp. nov., a new lanthanide-dependent methylotrophic species of Methylophilaceae.</title>
        <authorList>
            <person name="Lv H."/>
            <person name="Sahin N."/>
            <person name="Tani A."/>
        </authorList>
    </citation>
    <scope>NUCLEOTIDE SEQUENCE [LARGE SCALE GENOMIC DNA]</scope>
    <source>
        <strain evidence="1 2">La2-4</strain>
    </source>
</reference>
<organism evidence="1 2">
    <name type="scientific">Novimethylophilus kurashikiensis</name>
    <dbReference type="NCBI Taxonomy" id="1825523"/>
    <lineage>
        <taxon>Bacteria</taxon>
        <taxon>Pseudomonadati</taxon>
        <taxon>Pseudomonadota</taxon>
        <taxon>Betaproteobacteria</taxon>
        <taxon>Nitrosomonadales</taxon>
        <taxon>Methylophilaceae</taxon>
        <taxon>Novimethylophilus</taxon>
    </lineage>
</organism>
<sequence length="167" mass="18153">MQESAIPMEFNQVKSMAREAIHAGVRVILVSSEPGVSMGRLIDELLTELTAEGRDVMYTTPLERTHRWKSVAGMTSPTPYSLLNQAAEQSLPKQDVIILDHAGVLDAPMSRGRPNSEEVCAALASCCTTLLIVAGEADLYGFVSNPDFENGMVVTPTLRRRGPESVH</sequence>
<name>A0A2R5FAK0_9PROT</name>
<accession>A0A2R5FAK0</accession>
<evidence type="ECO:0000313" key="1">
    <source>
        <dbReference type="EMBL" id="GBG14578.1"/>
    </source>
</evidence>
<dbReference type="EMBL" id="BDOQ01000008">
    <property type="protein sequence ID" value="GBG14578.1"/>
    <property type="molecule type" value="Genomic_DNA"/>
</dbReference>
<gene>
    <name evidence="1" type="ORF">NMK_2177</name>
</gene>
<evidence type="ECO:0000313" key="2">
    <source>
        <dbReference type="Proteomes" id="UP000245081"/>
    </source>
</evidence>
<dbReference type="Proteomes" id="UP000245081">
    <property type="component" value="Unassembled WGS sequence"/>
</dbReference>
<dbReference type="AlphaFoldDB" id="A0A2R5FAK0"/>
<dbReference type="OrthoDB" id="1826980at2"/>
<comment type="caution">
    <text evidence="1">The sequence shown here is derived from an EMBL/GenBank/DDBJ whole genome shotgun (WGS) entry which is preliminary data.</text>
</comment>
<protein>
    <submittedName>
        <fullName evidence="1">Heat-inducible transcription repressor HrcA</fullName>
    </submittedName>
</protein>
<keyword evidence="2" id="KW-1185">Reference proteome</keyword>
<dbReference type="RefSeq" id="WP_109015767.1">
    <property type="nucleotide sequence ID" value="NZ_BDOQ01000008.1"/>
</dbReference>
<proteinExistence type="predicted"/>